<sequence>MDAAGSAADVALASADEGYGASGSRSAGVGEKGGYVDAMVVASLRMTRASSADVIRRHGLRMAQVVNQMPSVVPNYSFCFLQQHHHPIGLIWIHLLSCDWVTWNASTKTEKQFGLLSLLTGWHKCRISDRV</sequence>
<accession>A0A8T0SJT4</accession>
<dbReference type="Proteomes" id="UP000823388">
    <property type="component" value="Chromosome 5K"/>
</dbReference>
<name>A0A8T0SJT4_PANVG</name>
<dbReference type="EMBL" id="CM029045">
    <property type="protein sequence ID" value="KAG2598417.1"/>
    <property type="molecule type" value="Genomic_DNA"/>
</dbReference>
<evidence type="ECO:0000313" key="1">
    <source>
        <dbReference type="EMBL" id="KAG2598417.1"/>
    </source>
</evidence>
<gene>
    <name evidence="1" type="ORF">PVAP13_5KG357600</name>
</gene>
<comment type="caution">
    <text evidence="1">The sequence shown here is derived from an EMBL/GenBank/DDBJ whole genome shotgun (WGS) entry which is preliminary data.</text>
</comment>
<protein>
    <submittedName>
        <fullName evidence="1">Uncharacterized protein</fullName>
    </submittedName>
</protein>
<evidence type="ECO:0000313" key="2">
    <source>
        <dbReference type="Proteomes" id="UP000823388"/>
    </source>
</evidence>
<dbReference type="AlphaFoldDB" id="A0A8T0SJT4"/>
<proteinExistence type="predicted"/>
<reference evidence="1" key="1">
    <citation type="submission" date="2020-05" db="EMBL/GenBank/DDBJ databases">
        <title>WGS assembly of Panicum virgatum.</title>
        <authorList>
            <person name="Lovell J.T."/>
            <person name="Jenkins J."/>
            <person name="Shu S."/>
            <person name="Juenger T.E."/>
            <person name="Schmutz J."/>
        </authorList>
    </citation>
    <scope>NUCLEOTIDE SEQUENCE</scope>
    <source>
        <strain evidence="1">AP13</strain>
    </source>
</reference>
<keyword evidence="2" id="KW-1185">Reference proteome</keyword>
<organism evidence="1 2">
    <name type="scientific">Panicum virgatum</name>
    <name type="common">Blackwell switchgrass</name>
    <dbReference type="NCBI Taxonomy" id="38727"/>
    <lineage>
        <taxon>Eukaryota</taxon>
        <taxon>Viridiplantae</taxon>
        <taxon>Streptophyta</taxon>
        <taxon>Embryophyta</taxon>
        <taxon>Tracheophyta</taxon>
        <taxon>Spermatophyta</taxon>
        <taxon>Magnoliopsida</taxon>
        <taxon>Liliopsida</taxon>
        <taxon>Poales</taxon>
        <taxon>Poaceae</taxon>
        <taxon>PACMAD clade</taxon>
        <taxon>Panicoideae</taxon>
        <taxon>Panicodae</taxon>
        <taxon>Paniceae</taxon>
        <taxon>Panicinae</taxon>
        <taxon>Panicum</taxon>
        <taxon>Panicum sect. Hiantes</taxon>
    </lineage>
</organism>